<name>A0A1V1NQQ9_9BACT</name>
<dbReference type="Pfam" id="PF12770">
    <property type="entry name" value="CHAT"/>
    <property type="match status" value="1"/>
</dbReference>
<protein>
    <recommendedName>
        <fullName evidence="1">CHAT domain-containing protein</fullName>
    </recommendedName>
</protein>
<organism evidence="2 3">
    <name type="scientific">Candidatus Magnetoglobus multicellularis str. Araruama</name>
    <dbReference type="NCBI Taxonomy" id="890399"/>
    <lineage>
        <taxon>Bacteria</taxon>
        <taxon>Pseudomonadati</taxon>
        <taxon>Thermodesulfobacteriota</taxon>
        <taxon>Desulfobacteria</taxon>
        <taxon>Desulfobacterales</taxon>
        <taxon>Desulfobacteraceae</taxon>
        <taxon>Candidatus Magnetoglobus</taxon>
    </lineage>
</organism>
<accession>A0A1V1NQQ9</accession>
<dbReference type="AlphaFoldDB" id="A0A1V1NQQ9"/>
<evidence type="ECO:0000313" key="2">
    <source>
        <dbReference type="EMBL" id="ETR64895.1"/>
    </source>
</evidence>
<comment type="caution">
    <text evidence="2">The sequence shown here is derived from an EMBL/GenBank/DDBJ whole genome shotgun (WGS) entry which is preliminary data.</text>
</comment>
<sequence length="169" mass="20009">EQLKVSEIENYFKDDCITYDKREFSIADNTLPESAIIYPIVLNNELVIICISPGGMELKKYQISRKALIQMVKRFNKHLNVFFHDEYQTYARLLYEYLMAPVEEILRSYKIKTLIIVPDDILRLIPFSALHDGSQYLVEKYAVITLPGLKWFDSQFLHKRSFQYLNKKC</sequence>
<feature type="domain" description="CHAT" evidence="1">
    <location>
        <begin position="89"/>
        <end position="149"/>
    </location>
</feature>
<dbReference type="Proteomes" id="UP000189670">
    <property type="component" value="Unassembled WGS sequence"/>
</dbReference>
<evidence type="ECO:0000259" key="1">
    <source>
        <dbReference type="Pfam" id="PF12770"/>
    </source>
</evidence>
<dbReference type="EMBL" id="ATBP01003484">
    <property type="protein sequence ID" value="ETR64895.1"/>
    <property type="molecule type" value="Genomic_DNA"/>
</dbReference>
<proteinExistence type="predicted"/>
<gene>
    <name evidence="2" type="ORF">OMM_15166</name>
</gene>
<reference evidence="3" key="1">
    <citation type="submission" date="2012-11" db="EMBL/GenBank/DDBJ databases">
        <authorList>
            <person name="Lucero-Rivera Y.E."/>
            <person name="Tovar-Ramirez D."/>
        </authorList>
    </citation>
    <scope>NUCLEOTIDE SEQUENCE [LARGE SCALE GENOMIC DNA]</scope>
    <source>
        <strain evidence="3">Araruama</strain>
    </source>
</reference>
<evidence type="ECO:0000313" key="3">
    <source>
        <dbReference type="Proteomes" id="UP000189670"/>
    </source>
</evidence>
<feature type="non-terminal residue" evidence="2">
    <location>
        <position position="1"/>
    </location>
</feature>
<dbReference type="InterPro" id="IPR024983">
    <property type="entry name" value="CHAT_dom"/>
</dbReference>